<evidence type="ECO:0000256" key="3">
    <source>
        <dbReference type="ARBA" id="ARBA00022448"/>
    </source>
</evidence>
<evidence type="ECO:0000256" key="9">
    <source>
        <dbReference type="RuleBase" id="RU361189"/>
    </source>
</evidence>
<proteinExistence type="inferred from homology"/>
<dbReference type="STRING" id="564608.C1MRT5"/>
<dbReference type="OrthoDB" id="10264220at2759"/>
<evidence type="ECO:0000256" key="2">
    <source>
        <dbReference type="ARBA" id="ARBA00009904"/>
    </source>
</evidence>
<comment type="subcellular location">
    <subcellularLocation>
        <location evidence="1">Membrane</location>
        <topology evidence="1">Multi-pass membrane protein</topology>
    </subcellularLocation>
</comment>
<feature type="transmembrane region" description="Helical" evidence="9">
    <location>
        <begin position="742"/>
        <end position="762"/>
    </location>
</feature>
<dbReference type="RefSeq" id="XP_003058929.1">
    <property type="nucleotide sequence ID" value="XM_003058883.1"/>
</dbReference>
<evidence type="ECO:0000256" key="1">
    <source>
        <dbReference type="ARBA" id="ARBA00004141"/>
    </source>
</evidence>
<evidence type="ECO:0000256" key="6">
    <source>
        <dbReference type="ARBA" id="ARBA00022989"/>
    </source>
</evidence>
<name>C1MRT5_MICPC</name>
<dbReference type="GeneID" id="9684005"/>
<dbReference type="OMA" id="FYLWFFL"/>
<organism evidence="11">
    <name type="scientific">Micromonas pusilla (strain CCMP1545)</name>
    <name type="common">Picoplanktonic green alga</name>
    <dbReference type="NCBI Taxonomy" id="564608"/>
    <lineage>
        <taxon>Eukaryota</taxon>
        <taxon>Viridiplantae</taxon>
        <taxon>Chlorophyta</taxon>
        <taxon>Mamiellophyceae</taxon>
        <taxon>Mamiellales</taxon>
        <taxon>Mamiellaceae</taxon>
        <taxon>Micromonas</taxon>
    </lineage>
</organism>
<dbReference type="PANTHER" id="PTHR11629">
    <property type="entry name" value="VACUOLAR PROTON ATPASES"/>
    <property type="match status" value="1"/>
</dbReference>
<dbReference type="InterPro" id="IPR026028">
    <property type="entry name" value="V-type_ATPase_116kDa_su_euka"/>
</dbReference>
<accession>C1MRT5</accession>
<keyword evidence="5 9" id="KW-0375">Hydrogen ion transport</keyword>
<dbReference type="PIRSF" id="PIRSF001293">
    <property type="entry name" value="ATP6V0A1"/>
    <property type="match status" value="1"/>
</dbReference>
<keyword evidence="8 9" id="KW-0472">Membrane</keyword>
<keyword evidence="6 9" id="KW-1133">Transmembrane helix</keyword>
<comment type="function">
    <text evidence="9">Essential component of the vacuolar proton pump (V-ATPase), a multimeric enzyme that catalyzes the translocation of protons across the membranes. Required for assembly and activity of the V-ATPase.</text>
</comment>
<dbReference type="GO" id="GO:0046961">
    <property type="term" value="F:proton-transporting ATPase activity, rotational mechanism"/>
    <property type="evidence" value="ECO:0007669"/>
    <property type="project" value="InterPro"/>
</dbReference>
<dbReference type="KEGG" id="mpp:MICPUCDRAFT_16972"/>
<keyword evidence="4 9" id="KW-0812">Transmembrane</keyword>
<dbReference type="eggNOG" id="KOG2189">
    <property type="taxonomic scope" value="Eukaryota"/>
</dbReference>
<dbReference type="GO" id="GO:0000220">
    <property type="term" value="C:vacuolar proton-transporting V-type ATPase, V0 domain"/>
    <property type="evidence" value="ECO:0007669"/>
    <property type="project" value="InterPro"/>
</dbReference>
<reference evidence="10 11" key="1">
    <citation type="journal article" date="2009" name="Science">
        <title>Green evolution and dynamic adaptations revealed by genomes of the marine picoeukaryotes Micromonas.</title>
        <authorList>
            <person name="Worden A.Z."/>
            <person name="Lee J.H."/>
            <person name="Mock T."/>
            <person name="Rouze P."/>
            <person name="Simmons M.P."/>
            <person name="Aerts A.L."/>
            <person name="Allen A.E."/>
            <person name="Cuvelier M.L."/>
            <person name="Derelle E."/>
            <person name="Everett M.V."/>
            <person name="Foulon E."/>
            <person name="Grimwood J."/>
            <person name="Gundlach H."/>
            <person name="Henrissat B."/>
            <person name="Napoli C."/>
            <person name="McDonald S.M."/>
            <person name="Parker M.S."/>
            <person name="Rombauts S."/>
            <person name="Salamov A."/>
            <person name="Von Dassow P."/>
            <person name="Badger J.H."/>
            <person name="Coutinho P.M."/>
            <person name="Demir E."/>
            <person name="Dubchak I."/>
            <person name="Gentemann C."/>
            <person name="Eikrem W."/>
            <person name="Gready J.E."/>
            <person name="John U."/>
            <person name="Lanier W."/>
            <person name="Lindquist E.A."/>
            <person name="Lucas S."/>
            <person name="Mayer K.F."/>
            <person name="Moreau H."/>
            <person name="Not F."/>
            <person name="Otillar R."/>
            <person name="Panaud O."/>
            <person name="Pangilinan J."/>
            <person name="Paulsen I."/>
            <person name="Piegu B."/>
            <person name="Poliakov A."/>
            <person name="Robbens S."/>
            <person name="Schmutz J."/>
            <person name="Toulza E."/>
            <person name="Wyss T."/>
            <person name="Zelensky A."/>
            <person name="Zhou K."/>
            <person name="Armbrust E.V."/>
            <person name="Bhattacharya D."/>
            <person name="Goodenough U.W."/>
            <person name="Van de Peer Y."/>
            <person name="Grigoriev I.V."/>
        </authorList>
    </citation>
    <scope>NUCLEOTIDE SEQUENCE [LARGE SCALE GENOMIC DNA]</scope>
    <source>
        <strain evidence="10 11">CCMP1545</strain>
    </source>
</reference>
<evidence type="ECO:0000256" key="8">
    <source>
        <dbReference type="ARBA" id="ARBA00023136"/>
    </source>
</evidence>
<dbReference type="AlphaFoldDB" id="C1MRT5"/>
<keyword evidence="11" id="KW-1185">Reference proteome</keyword>
<feature type="transmembrane region" description="Helical" evidence="9">
    <location>
        <begin position="531"/>
        <end position="552"/>
    </location>
</feature>
<dbReference type="GO" id="GO:0007035">
    <property type="term" value="P:vacuolar acidification"/>
    <property type="evidence" value="ECO:0007669"/>
    <property type="project" value="TreeGrafter"/>
</dbReference>
<dbReference type="EMBL" id="GG663739">
    <property type="protein sequence ID" value="EEH57384.1"/>
    <property type="molecule type" value="Genomic_DNA"/>
</dbReference>
<dbReference type="InterPro" id="IPR002490">
    <property type="entry name" value="V-ATPase_116kDa_su"/>
</dbReference>
<gene>
    <name evidence="10" type="ORF">MICPUCDRAFT_16972</name>
</gene>
<dbReference type="Proteomes" id="UP000001876">
    <property type="component" value="Unassembled WGS sequence"/>
</dbReference>
<comment type="similarity">
    <text evidence="2 9">Belongs to the V-ATPase 116 kDa subunit family.</text>
</comment>
<keyword evidence="7 9" id="KW-0406">Ion transport</keyword>
<evidence type="ECO:0000256" key="7">
    <source>
        <dbReference type="ARBA" id="ARBA00023065"/>
    </source>
</evidence>
<sequence>MELFRSESMELVRLIVPSEASRDTVACSGDVGLVQFRDLNHAKPFPQRAYTYASRVKRCDEMLRRLRFFAAAFKDAGIAPRAMPSPETSIDFDDLETRLTEAESETRTMSAAIERLRRNRAELVELQVVTEKARAFFDEATDGAGGLEILGDDALLASADDDVEKASRLGFIAGCVRASEAPALERMAFRATRGNLLFERETIEGEMEDPATGDFVVKTAFLVFFSGQHARDAIAKIADSFGANRYPLQEDFSRRRRMRAEVAARETDLQQTLRASTAHRDDLLRGIARAHAAWTTFVRKQKATYHALNMFSVDVARDVVVAEAWCPTFAKPAVRDALLRANRSSSALVGTIFQPLASKEEPPTYFRTNKVTAAFQGIVDAYGIARYKEVNPTVLTIVTFPFLFAVMFGDFGHGILMLLAAMYMVLNEETLGATPQNEIFQMAFDGRYVVLLMSIFSMYAGAMYNECFSVPMTWLAGKTRWVCDANDATKGCDSQYVAGLERNGTYAFGVDPIWRGSKSELPFLNSMKMKMSIIMGVTQMMVGIFMSLLNFVRAKDVLSIACECIPQVIFLGALFGYLVFLIVLKWITPGCEADLYHVLIYMFLDPGNVDCAGEGPGGTAGCPENVMFRGQGVLQVCLVVVAFASVPVMLLPKPLVLKRRHDARARGEAYARLPGEDEDGEAFNFGDVFVHQMIHTIEFVLGAVSNTASYLRLWALSLAHSQLSAVFLDRVLMASAATKSPLVMLVGFAVWAVATIGVLMLMESLSAFLHALRLHWVEYQNKFYKGDGYAFDPFSFESILKEAAAEGS</sequence>
<evidence type="ECO:0000313" key="11">
    <source>
        <dbReference type="Proteomes" id="UP000001876"/>
    </source>
</evidence>
<feature type="transmembrane region" description="Helical" evidence="9">
    <location>
        <begin position="402"/>
        <end position="426"/>
    </location>
</feature>
<dbReference type="GO" id="GO:0051117">
    <property type="term" value="F:ATPase binding"/>
    <property type="evidence" value="ECO:0007669"/>
    <property type="project" value="TreeGrafter"/>
</dbReference>
<protein>
    <recommendedName>
        <fullName evidence="9">V-type proton ATPase subunit a</fullName>
    </recommendedName>
</protein>
<evidence type="ECO:0000256" key="5">
    <source>
        <dbReference type="ARBA" id="ARBA00022781"/>
    </source>
</evidence>
<dbReference type="PANTHER" id="PTHR11629:SF63">
    <property type="entry name" value="V-TYPE PROTON ATPASE SUBUNIT A"/>
    <property type="match status" value="1"/>
</dbReference>
<dbReference type="Pfam" id="PF01496">
    <property type="entry name" value="V_ATPase_I"/>
    <property type="match status" value="2"/>
</dbReference>
<evidence type="ECO:0000313" key="10">
    <source>
        <dbReference type="EMBL" id="EEH57384.1"/>
    </source>
</evidence>
<feature type="transmembrane region" description="Helical" evidence="9">
    <location>
        <begin position="564"/>
        <end position="587"/>
    </location>
</feature>
<feature type="transmembrane region" description="Helical" evidence="9">
    <location>
        <begin position="446"/>
        <end position="464"/>
    </location>
</feature>
<evidence type="ECO:0000256" key="4">
    <source>
        <dbReference type="ARBA" id="ARBA00022692"/>
    </source>
</evidence>
<keyword evidence="3 9" id="KW-0813">Transport</keyword>
<feature type="transmembrane region" description="Helical" evidence="9">
    <location>
        <begin position="633"/>
        <end position="651"/>
    </location>
</feature>